<dbReference type="SUPFAM" id="SSF55874">
    <property type="entry name" value="ATPase domain of HSP90 chaperone/DNA topoisomerase II/histidine kinase"/>
    <property type="match status" value="1"/>
</dbReference>
<organism evidence="9 10">
    <name type="scientific">Paenibacillus uliginis N3/975</name>
    <dbReference type="NCBI Taxonomy" id="1313296"/>
    <lineage>
        <taxon>Bacteria</taxon>
        <taxon>Bacillati</taxon>
        <taxon>Bacillota</taxon>
        <taxon>Bacilli</taxon>
        <taxon>Bacillales</taxon>
        <taxon>Paenibacillaceae</taxon>
        <taxon>Paenibacillus</taxon>
    </lineage>
</organism>
<dbReference type="Proteomes" id="UP000192940">
    <property type="component" value="Chromosome I"/>
</dbReference>
<dbReference type="InterPro" id="IPR036890">
    <property type="entry name" value="HATPase_C_sf"/>
</dbReference>
<keyword evidence="4" id="KW-0808">Transferase</keyword>
<dbReference type="InterPro" id="IPR003660">
    <property type="entry name" value="HAMP_dom"/>
</dbReference>
<keyword evidence="5 9" id="KW-0418">Kinase</keyword>
<evidence type="ECO:0000259" key="8">
    <source>
        <dbReference type="PROSITE" id="PS50885"/>
    </source>
</evidence>
<dbReference type="InterPro" id="IPR003594">
    <property type="entry name" value="HATPase_dom"/>
</dbReference>
<keyword evidence="7" id="KW-0812">Transmembrane</keyword>
<evidence type="ECO:0000313" key="9">
    <source>
        <dbReference type="EMBL" id="SMF87850.1"/>
    </source>
</evidence>
<sequence>MRFRYRLLASYLVLIALPLLVLSIVYYVTSLRMVTEQAQQNVYEIVKKSNEVMDTKLRKVEQGTLALFVDKELYKIFNGLDSSNKAELLDADRQISSILSKYFTQNEDVYAYQLWTSYYTFGTQRALPQGDPTRSHIYQTAENAEGKMIWYPTYDFIQMFGQQWLSDSDIEYRYMFSATRLLNFSHLENSSIVKLKSGVERPILNISFKADVFQSLFNNSIPSGSDYLVIDPENHVVASSNADQITKIYGETWLDDFRQIGSGTRKVELGNERMIVCFDRSSVTGWLSVVMTPESALVGRLVSTAQISTLVLSALLGLIAVIFAYFIIGRITGPIRKLLITMKSVGEGDFGARVAVETKDEFGFLLLRFNRMNDRIQMLIQENYEIQLKEKQAEIQALNMQMNPHFLYNTLNIMNWMAIETGQRELSKMLVGLSNMLHYTSRKDWNAVNLSEEIEWMNHYFFIMSTRFENKFSVEYKIDPMLYEMKVPRLLFQPFVENAILHGLDQLETGGLITVSGRNEDGYRIFEVADNGRGMSEDTVQKILDKRSTSVGIINTISRIQMAYGKEYGVDISSLPGKGTTVIIKLPPIPQK</sequence>
<dbReference type="PROSITE" id="PS50885">
    <property type="entry name" value="HAMP"/>
    <property type="match status" value="1"/>
</dbReference>
<dbReference type="SMART" id="SM00387">
    <property type="entry name" value="HATPase_c"/>
    <property type="match status" value="1"/>
</dbReference>
<dbReference type="GO" id="GO:0000155">
    <property type="term" value="F:phosphorelay sensor kinase activity"/>
    <property type="evidence" value="ECO:0007669"/>
    <property type="project" value="InterPro"/>
</dbReference>
<accession>A0A1X7HL84</accession>
<dbReference type="STRING" id="1313296.SAMN05661091_3968"/>
<evidence type="ECO:0000256" key="1">
    <source>
        <dbReference type="ARBA" id="ARBA00004651"/>
    </source>
</evidence>
<evidence type="ECO:0000256" key="5">
    <source>
        <dbReference type="ARBA" id="ARBA00022777"/>
    </source>
</evidence>
<feature type="transmembrane region" description="Helical" evidence="7">
    <location>
        <begin position="307"/>
        <end position="328"/>
    </location>
</feature>
<dbReference type="InterPro" id="IPR050640">
    <property type="entry name" value="Bact_2-comp_sensor_kinase"/>
</dbReference>
<evidence type="ECO:0000256" key="6">
    <source>
        <dbReference type="ARBA" id="ARBA00023136"/>
    </source>
</evidence>
<keyword evidence="10" id="KW-1185">Reference proteome</keyword>
<gene>
    <name evidence="9" type="ORF">SAMN05661091_3968</name>
</gene>
<keyword evidence="2" id="KW-1003">Cell membrane</keyword>
<dbReference type="GO" id="GO:0005886">
    <property type="term" value="C:plasma membrane"/>
    <property type="evidence" value="ECO:0007669"/>
    <property type="project" value="UniProtKB-SubCell"/>
</dbReference>
<dbReference type="AlphaFoldDB" id="A0A1X7HL84"/>
<keyword evidence="6 7" id="KW-0472">Membrane</keyword>
<proteinExistence type="predicted"/>
<dbReference type="SMART" id="SM00304">
    <property type="entry name" value="HAMP"/>
    <property type="match status" value="1"/>
</dbReference>
<dbReference type="Gene3D" id="3.30.565.10">
    <property type="entry name" value="Histidine kinase-like ATPase, C-terminal domain"/>
    <property type="match status" value="1"/>
</dbReference>
<keyword evidence="3" id="KW-0597">Phosphoprotein</keyword>
<dbReference type="CDD" id="cd06225">
    <property type="entry name" value="HAMP"/>
    <property type="match status" value="1"/>
</dbReference>
<evidence type="ECO:0000256" key="4">
    <source>
        <dbReference type="ARBA" id="ARBA00022679"/>
    </source>
</evidence>
<evidence type="ECO:0000313" key="10">
    <source>
        <dbReference type="Proteomes" id="UP000192940"/>
    </source>
</evidence>
<evidence type="ECO:0000256" key="2">
    <source>
        <dbReference type="ARBA" id="ARBA00022475"/>
    </source>
</evidence>
<evidence type="ECO:0000256" key="3">
    <source>
        <dbReference type="ARBA" id="ARBA00022553"/>
    </source>
</evidence>
<dbReference type="PANTHER" id="PTHR34220">
    <property type="entry name" value="SENSOR HISTIDINE KINASE YPDA"/>
    <property type="match status" value="1"/>
</dbReference>
<dbReference type="PANTHER" id="PTHR34220:SF7">
    <property type="entry name" value="SENSOR HISTIDINE KINASE YPDA"/>
    <property type="match status" value="1"/>
</dbReference>
<comment type="subcellular location">
    <subcellularLocation>
        <location evidence="1">Cell membrane</location>
        <topology evidence="1">Multi-pass membrane protein</topology>
    </subcellularLocation>
</comment>
<name>A0A1X7HL84_9BACL</name>
<dbReference type="Pfam" id="PF00672">
    <property type="entry name" value="HAMP"/>
    <property type="match status" value="1"/>
</dbReference>
<dbReference type="Gene3D" id="1.10.8.500">
    <property type="entry name" value="HAMP domain in histidine kinase"/>
    <property type="match status" value="1"/>
</dbReference>
<feature type="domain" description="HAMP" evidence="8">
    <location>
        <begin position="329"/>
        <end position="381"/>
    </location>
</feature>
<protein>
    <submittedName>
        <fullName evidence="9">Two-component system, sensor histidine kinase YesM</fullName>
    </submittedName>
</protein>
<keyword evidence="7" id="KW-1133">Transmembrane helix</keyword>
<reference evidence="10" key="1">
    <citation type="submission" date="2017-04" db="EMBL/GenBank/DDBJ databases">
        <authorList>
            <person name="Varghese N."/>
            <person name="Submissions S."/>
        </authorList>
    </citation>
    <scope>NUCLEOTIDE SEQUENCE [LARGE SCALE GENOMIC DNA]</scope>
    <source>
        <strain evidence="10">N3/975</strain>
    </source>
</reference>
<evidence type="ECO:0000256" key="7">
    <source>
        <dbReference type="SAM" id="Phobius"/>
    </source>
</evidence>
<dbReference type="RefSeq" id="WP_208914765.1">
    <property type="nucleotide sequence ID" value="NZ_LT840184.1"/>
</dbReference>
<dbReference type="EMBL" id="LT840184">
    <property type="protein sequence ID" value="SMF87850.1"/>
    <property type="molecule type" value="Genomic_DNA"/>
</dbReference>
<dbReference type="Gene3D" id="3.30.450.20">
    <property type="entry name" value="PAS domain"/>
    <property type="match status" value="1"/>
</dbReference>
<feature type="transmembrane region" description="Helical" evidence="7">
    <location>
        <begin position="7"/>
        <end position="28"/>
    </location>
</feature>
<dbReference type="InterPro" id="IPR010559">
    <property type="entry name" value="Sig_transdc_His_kin_internal"/>
</dbReference>
<dbReference type="SUPFAM" id="SSF158472">
    <property type="entry name" value="HAMP domain-like"/>
    <property type="match status" value="1"/>
</dbReference>
<dbReference type="Pfam" id="PF06580">
    <property type="entry name" value="His_kinase"/>
    <property type="match status" value="1"/>
</dbReference>
<dbReference type="Pfam" id="PF02518">
    <property type="entry name" value="HATPase_c"/>
    <property type="match status" value="1"/>
</dbReference>